<reference evidence="1 2" key="1">
    <citation type="submission" date="2019-02" db="EMBL/GenBank/DDBJ databases">
        <title>Genomic Encyclopedia of Type Strains, Phase IV (KMG-IV): sequencing the most valuable type-strain genomes for metagenomic binning, comparative biology and taxonomic classification.</title>
        <authorList>
            <person name="Goeker M."/>
        </authorList>
    </citation>
    <scope>NUCLEOTIDE SEQUENCE [LARGE SCALE GENOMIC DNA]</scope>
    <source>
        <strain evidence="1 2">DSM 105135</strain>
    </source>
</reference>
<gene>
    <name evidence="1" type="ORF">EV700_3282</name>
</gene>
<evidence type="ECO:0000313" key="2">
    <source>
        <dbReference type="Proteomes" id="UP000292423"/>
    </source>
</evidence>
<dbReference type="OrthoDB" id="7605209at2"/>
<name>A0A4Q7YHZ9_9GAMM</name>
<dbReference type="AlphaFoldDB" id="A0A4Q7YHZ9"/>
<dbReference type="Proteomes" id="UP000292423">
    <property type="component" value="Unassembled WGS sequence"/>
</dbReference>
<organism evidence="1 2">
    <name type="scientific">Fluviicoccus keumensis</name>
    <dbReference type="NCBI Taxonomy" id="1435465"/>
    <lineage>
        <taxon>Bacteria</taxon>
        <taxon>Pseudomonadati</taxon>
        <taxon>Pseudomonadota</taxon>
        <taxon>Gammaproteobacteria</taxon>
        <taxon>Moraxellales</taxon>
        <taxon>Moraxellaceae</taxon>
        <taxon>Fluviicoccus</taxon>
    </lineage>
</organism>
<keyword evidence="2" id="KW-1185">Reference proteome</keyword>
<sequence>MDQNLLETAVKEICDSYWASRQVPVLLSGLPSMLQEKIPNFRALLGVRTLKVFLQETGGNAGYKLVEHPSQKARIGVIPAAEEYVFPSEPQTSTKTIKDDVRQEAVLAFLRELSKLPDSELDKVNIPVSVLVKLLK</sequence>
<dbReference type="RefSeq" id="WP_130415806.1">
    <property type="nucleotide sequence ID" value="NZ_SHKX01000017.1"/>
</dbReference>
<proteinExistence type="predicted"/>
<accession>A0A4Q7YHZ9</accession>
<evidence type="ECO:0000313" key="1">
    <source>
        <dbReference type="EMBL" id="RZU36810.1"/>
    </source>
</evidence>
<protein>
    <submittedName>
        <fullName evidence="1">Uncharacterized protein</fullName>
    </submittedName>
</protein>
<comment type="caution">
    <text evidence="1">The sequence shown here is derived from an EMBL/GenBank/DDBJ whole genome shotgun (WGS) entry which is preliminary data.</text>
</comment>
<dbReference type="EMBL" id="SHKX01000017">
    <property type="protein sequence ID" value="RZU36810.1"/>
    <property type="molecule type" value="Genomic_DNA"/>
</dbReference>